<feature type="region of interest" description="Disordered" evidence="1">
    <location>
        <begin position="376"/>
        <end position="418"/>
    </location>
</feature>
<evidence type="ECO:0000313" key="3">
    <source>
        <dbReference type="Proteomes" id="UP000092993"/>
    </source>
</evidence>
<keyword evidence="3" id="KW-1185">Reference proteome</keyword>
<dbReference type="Proteomes" id="UP000092993">
    <property type="component" value="Unassembled WGS sequence"/>
</dbReference>
<proteinExistence type="predicted"/>
<organism evidence="2 3">
    <name type="scientific">Grifola frondosa</name>
    <name type="common">Maitake</name>
    <name type="synonym">Polyporus frondosus</name>
    <dbReference type="NCBI Taxonomy" id="5627"/>
    <lineage>
        <taxon>Eukaryota</taxon>
        <taxon>Fungi</taxon>
        <taxon>Dikarya</taxon>
        <taxon>Basidiomycota</taxon>
        <taxon>Agaricomycotina</taxon>
        <taxon>Agaricomycetes</taxon>
        <taxon>Polyporales</taxon>
        <taxon>Grifolaceae</taxon>
        <taxon>Grifola</taxon>
    </lineage>
</organism>
<dbReference type="EMBL" id="LUGG01000007">
    <property type="protein sequence ID" value="OBZ73225.1"/>
    <property type="molecule type" value="Genomic_DNA"/>
</dbReference>
<comment type="caution">
    <text evidence="2">The sequence shown here is derived from an EMBL/GenBank/DDBJ whole genome shotgun (WGS) entry which is preliminary data.</text>
</comment>
<evidence type="ECO:0000256" key="1">
    <source>
        <dbReference type="SAM" id="MobiDB-lite"/>
    </source>
</evidence>
<evidence type="ECO:0000313" key="2">
    <source>
        <dbReference type="EMBL" id="OBZ73225.1"/>
    </source>
</evidence>
<feature type="compositionally biased region" description="Polar residues" evidence="1">
    <location>
        <begin position="381"/>
        <end position="398"/>
    </location>
</feature>
<feature type="region of interest" description="Disordered" evidence="1">
    <location>
        <begin position="1"/>
        <end position="25"/>
    </location>
</feature>
<reference evidence="2 3" key="1">
    <citation type="submission" date="2016-03" db="EMBL/GenBank/DDBJ databases">
        <title>Whole genome sequencing of Grifola frondosa 9006-11.</title>
        <authorList>
            <person name="Min B."/>
            <person name="Park H."/>
            <person name="Kim J.-G."/>
            <person name="Cho H."/>
            <person name="Oh Y.-L."/>
            <person name="Kong W.-S."/>
            <person name="Choi I.-G."/>
        </authorList>
    </citation>
    <scope>NUCLEOTIDE SEQUENCE [LARGE SCALE GENOMIC DNA]</scope>
    <source>
        <strain evidence="2 3">9006-11</strain>
    </source>
</reference>
<accession>A0A1C7M8I8</accession>
<gene>
    <name evidence="2" type="ORF">A0H81_07079</name>
</gene>
<dbReference type="AlphaFoldDB" id="A0A1C7M8I8"/>
<sequence>MSPLNMTRPPFFNDDNASEPANKTSMPANFVDDGWAYASYMAQPPAPFTAQMPSVPAGSMRDSRFGNLPANYSQTDPAIGSFIGRGVSTTPTGYSASDTFVHGSMNMPEIGTDTYGVPQLTTPGITTYPGVVKGGILSQTTYAASRSTVRSDPHSTPYAGVTGSAMETLTETYDMSHSPAFAGGTPVSTYVDARDVSQPVADSYLAPSTTSYTGEKDVFERGTHASTYTDVHRVPQRVAHPVYHTTPPVGPAGGHTNSHANTHDVPRPPACAEPRTTSYPGALDGGSAARLTCTRVGDICQPPAHSMLYTTPSVGPAGSDSVPMYVHEYSGFQPRGYLEPFPDVFNGSCTPISTYANVHDAPQPVAYPTHHITPPVGPSRGHSSPCANTHSVPQTATNPLHGGLSPVGSRDGAKGSKEESNAIASLTISKKRSIRAAEVAAHIVDANRRCSPQIFLVML</sequence>
<protein>
    <submittedName>
        <fullName evidence="2">Uncharacterized protein</fullName>
    </submittedName>
</protein>
<name>A0A1C7M8I8_GRIFR</name>